<dbReference type="EMBL" id="RCDB01000001">
    <property type="protein sequence ID" value="RLK52923.1"/>
    <property type="molecule type" value="Genomic_DNA"/>
</dbReference>
<dbReference type="RefSeq" id="WP_241965091.1">
    <property type="nucleotide sequence ID" value="NZ_RCDB01000001.1"/>
</dbReference>
<protein>
    <submittedName>
        <fullName evidence="3">Molybdopterin-guanine dinucleotide biosynthesis protein A</fullName>
    </submittedName>
</protein>
<dbReference type="SUPFAM" id="SSF53448">
    <property type="entry name" value="Nucleotide-diphospho-sugar transferases"/>
    <property type="match status" value="1"/>
</dbReference>
<dbReference type="PANTHER" id="PTHR19136:SF81">
    <property type="entry name" value="MOLYBDENUM COFACTOR GUANYLYLTRANSFERASE"/>
    <property type="match status" value="1"/>
</dbReference>
<sequence length="196" mass="20094">MTGAILLAGGRGSRMDGADKPGIDLGGGTLLQRAREAVSGCFPVVAVGEPTDAVTGVIWTREDPPFTGPAAAVVAALAATDPAGDPEWTYVLACDLPGVAAAVTRLENDVPLFPADTEGVCLGTGSSRPQWLIGAYRTAALRRAAAALPDAGRDAAMRTLLDDLAVAVIAAPDDETADIDTWDDLARARRTEEPAS</sequence>
<dbReference type="Gene3D" id="3.90.550.10">
    <property type="entry name" value="Spore Coat Polysaccharide Biosynthesis Protein SpsA, Chain A"/>
    <property type="match status" value="1"/>
</dbReference>
<dbReference type="GO" id="GO:0016779">
    <property type="term" value="F:nucleotidyltransferase activity"/>
    <property type="evidence" value="ECO:0007669"/>
    <property type="project" value="UniProtKB-ARBA"/>
</dbReference>
<dbReference type="Pfam" id="PF12804">
    <property type="entry name" value="NTP_transf_3"/>
    <property type="match status" value="1"/>
</dbReference>
<organism evidence="3 4">
    <name type="scientific">Microbacterium telephonicum</name>
    <dbReference type="NCBI Taxonomy" id="1714841"/>
    <lineage>
        <taxon>Bacteria</taxon>
        <taxon>Bacillati</taxon>
        <taxon>Actinomycetota</taxon>
        <taxon>Actinomycetes</taxon>
        <taxon>Micrococcales</taxon>
        <taxon>Microbacteriaceae</taxon>
        <taxon>Microbacterium</taxon>
    </lineage>
</organism>
<evidence type="ECO:0000313" key="4">
    <source>
        <dbReference type="Proteomes" id="UP000273158"/>
    </source>
</evidence>
<reference evidence="3 4" key="1">
    <citation type="journal article" date="2015" name="Stand. Genomic Sci.">
        <title>Genomic Encyclopedia of Bacterial and Archaeal Type Strains, Phase III: the genomes of soil and plant-associated and newly described type strains.</title>
        <authorList>
            <person name="Whitman W.B."/>
            <person name="Woyke T."/>
            <person name="Klenk H.P."/>
            <person name="Zhou Y."/>
            <person name="Lilburn T.G."/>
            <person name="Beck B.J."/>
            <person name="De Vos P."/>
            <person name="Vandamme P."/>
            <person name="Eisen J.A."/>
            <person name="Garrity G."/>
            <person name="Hugenholtz P."/>
            <person name="Kyrpides N.C."/>
        </authorList>
    </citation>
    <scope>NUCLEOTIDE SEQUENCE [LARGE SCALE GENOMIC DNA]</scope>
    <source>
        <strain evidence="3 4">S2T63</strain>
    </source>
</reference>
<dbReference type="PANTHER" id="PTHR19136">
    <property type="entry name" value="MOLYBDENUM COFACTOR GUANYLYLTRANSFERASE"/>
    <property type="match status" value="1"/>
</dbReference>
<name>A0A498CBV6_9MICO</name>
<gene>
    <name evidence="3" type="ORF">C7474_0885</name>
</gene>
<dbReference type="AlphaFoldDB" id="A0A498CBV6"/>
<dbReference type="Proteomes" id="UP000273158">
    <property type="component" value="Unassembled WGS sequence"/>
</dbReference>
<accession>A0A498CBV6</accession>
<dbReference type="InterPro" id="IPR025877">
    <property type="entry name" value="MobA-like_NTP_Trfase"/>
</dbReference>
<evidence type="ECO:0000313" key="3">
    <source>
        <dbReference type="EMBL" id="RLK52923.1"/>
    </source>
</evidence>
<evidence type="ECO:0000256" key="1">
    <source>
        <dbReference type="ARBA" id="ARBA00022679"/>
    </source>
</evidence>
<dbReference type="InterPro" id="IPR029044">
    <property type="entry name" value="Nucleotide-diphossugar_trans"/>
</dbReference>
<proteinExistence type="predicted"/>
<feature type="domain" description="MobA-like NTP transferase" evidence="2">
    <location>
        <begin position="4"/>
        <end position="159"/>
    </location>
</feature>
<comment type="caution">
    <text evidence="3">The sequence shown here is derived from an EMBL/GenBank/DDBJ whole genome shotgun (WGS) entry which is preliminary data.</text>
</comment>
<evidence type="ECO:0000259" key="2">
    <source>
        <dbReference type="Pfam" id="PF12804"/>
    </source>
</evidence>
<keyword evidence="4" id="KW-1185">Reference proteome</keyword>
<keyword evidence="1" id="KW-0808">Transferase</keyword>